<keyword evidence="2" id="KW-1185">Reference proteome</keyword>
<gene>
    <name evidence="1" type="ORF">Nepgr_030113</name>
</gene>
<name>A0AAD3TES9_NEPGR</name>
<evidence type="ECO:0000313" key="1">
    <source>
        <dbReference type="EMBL" id="GMH28270.1"/>
    </source>
</evidence>
<dbReference type="AlphaFoldDB" id="A0AAD3TES9"/>
<comment type="caution">
    <text evidence="1">The sequence shown here is derived from an EMBL/GenBank/DDBJ whole genome shotgun (WGS) entry which is preliminary data.</text>
</comment>
<dbReference type="Proteomes" id="UP001279734">
    <property type="component" value="Unassembled WGS sequence"/>
</dbReference>
<reference evidence="1" key="1">
    <citation type="submission" date="2023-05" db="EMBL/GenBank/DDBJ databases">
        <title>Nepenthes gracilis genome sequencing.</title>
        <authorList>
            <person name="Fukushima K."/>
        </authorList>
    </citation>
    <scope>NUCLEOTIDE SEQUENCE</scope>
    <source>
        <strain evidence="1">SING2019-196</strain>
    </source>
</reference>
<protein>
    <submittedName>
        <fullName evidence="1">Uncharacterized protein</fullName>
    </submittedName>
</protein>
<organism evidence="1 2">
    <name type="scientific">Nepenthes gracilis</name>
    <name type="common">Slender pitcher plant</name>
    <dbReference type="NCBI Taxonomy" id="150966"/>
    <lineage>
        <taxon>Eukaryota</taxon>
        <taxon>Viridiplantae</taxon>
        <taxon>Streptophyta</taxon>
        <taxon>Embryophyta</taxon>
        <taxon>Tracheophyta</taxon>
        <taxon>Spermatophyta</taxon>
        <taxon>Magnoliopsida</taxon>
        <taxon>eudicotyledons</taxon>
        <taxon>Gunneridae</taxon>
        <taxon>Pentapetalae</taxon>
        <taxon>Caryophyllales</taxon>
        <taxon>Nepenthaceae</taxon>
        <taxon>Nepenthes</taxon>
    </lineage>
</organism>
<dbReference type="EMBL" id="BSYO01000034">
    <property type="protein sequence ID" value="GMH28270.1"/>
    <property type="molecule type" value="Genomic_DNA"/>
</dbReference>
<evidence type="ECO:0000313" key="2">
    <source>
        <dbReference type="Proteomes" id="UP001279734"/>
    </source>
</evidence>
<proteinExistence type="predicted"/>
<sequence>MERISYARVCVEVKADAPLPAQLRVQIVSSAKLPDQLFTDIQIDYQWKPKRCSPGNRSEAQSKTAPIFRPNGRILADSLSLLVVRSMRKDLLS</sequence>
<accession>A0AAD3TES9</accession>